<reference evidence="3 4" key="1">
    <citation type="submission" date="2019-02" db="EMBL/GenBank/DDBJ databases">
        <title>Deep-cultivation of Planctomycetes and their phenomic and genomic characterization uncovers novel biology.</title>
        <authorList>
            <person name="Wiegand S."/>
            <person name="Jogler M."/>
            <person name="Boedeker C."/>
            <person name="Pinto D."/>
            <person name="Vollmers J."/>
            <person name="Rivas-Marin E."/>
            <person name="Kohn T."/>
            <person name="Peeters S.H."/>
            <person name="Heuer A."/>
            <person name="Rast P."/>
            <person name="Oberbeckmann S."/>
            <person name="Bunk B."/>
            <person name="Jeske O."/>
            <person name="Meyerdierks A."/>
            <person name="Storesund J.E."/>
            <person name="Kallscheuer N."/>
            <person name="Luecker S."/>
            <person name="Lage O.M."/>
            <person name="Pohl T."/>
            <person name="Merkel B.J."/>
            <person name="Hornburger P."/>
            <person name="Mueller R.-W."/>
            <person name="Bruemmer F."/>
            <person name="Labrenz M."/>
            <person name="Spormann A.M."/>
            <person name="Op den Camp H."/>
            <person name="Overmann J."/>
            <person name="Amann R."/>
            <person name="Jetten M.S.M."/>
            <person name="Mascher T."/>
            <person name="Medema M.H."/>
            <person name="Devos D.P."/>
            <person name="Kaster A.-K."/>
            <person name="Ovreas L."/>
            <person name="Rohde M."/>
            <person name="Galperin M.Y."/>
            <person name="Jogler C."/>
        </authorList>
    </citation>
    <scope>NUCLEOTIDE SEQUENCE [LARGE SCALE GENOMIC DNA]</scope>
    <source>
        <strain evidence="3 4">Pla85_3_4</strain>
    </source>
</reference>
<keyword evidence="1" id="KW-0472">Membrane</keyword>
<dbReference type="Gene3D" id="3.40.50.1110">
    <property type="entry name" value="SGNH hydrolase"/>
    <property type="match status" value="1"/>
</dbReference>
<dbReference type="GO" id="GO:0106435">
    <property type="term" value="F:carboxylesterase activity"/>
    <property type="evidence" value="ECO:0007669"/>
    <property type="project" value="UniProtKB-EC"/>
</dbReference>
<evidence type="ECO:0000256" key="1">
    <source>
        <dbReference type="SAM" id="Phobius"/>
    </source>
</evidence>
<evidence type="ECO:0000259" key="2">
    <source>
        <dbReference type="Pfam" id="PF13472"/>
    </source>
</evidence>
<feature type="transmembrane region" description="Helical" evidence="1">
    <location>
        <begin position="81"/>
        <end position="99"/>
    </location>
</feature>
<protein>
    <submittedName>
        <fullName evidence="3">Esterase TesA</fullName>
        <ecNumber evidence="3">3.1.1.1</ecNumber>
    </submittedName>
</protein>
<keyword evidence="4" id="KW-1185">Reference proteome</keyword>
<keyword evidence="1" id="KW-0812">Transmembrane</keyword>
<dbReference type="Pfam" id="PF13472">
    <property type="entry name" value="Lipase_GDSL_2"/>
    <property type="match status" value="1"/>
</dbReference>
<accession>A0A518DYF9</accession>
<feature type="domain" description="SGNH hydrolase-type esterase" evidence="2">
    <location>
        <begin position="119"/>
        <end position="268"/>
    </location>
</feature>
<dbReference type="AlphaFoldDB" id="A0A518DYF9"/>
<dbReference type="RefSeq" id="WP_145055564.1">
    <property type="nucleotide sequence ID" value="NZ_CP036433.1"/>
</dbReference>
<feature type="transmembrane region" description="Helical" evidence="1">
    <location>
        <begin position="6"/>
        <end position="29"/>
    </location>
</feature>
<dbReference type="InterPro" id="IPR036514">
    <property type="entry name" value="SGNH_hydro_sf"/>
</dbReference>
<evidence type="ECO:0000313" key="4">
    <source>
        <dbReference type="Proteomes" id="UP000317648"/>
    </source>
</evidence>
<feature type="transmembrane region" description="Helical" evidence="1">
    <location>
        <begin position="41"/>
        <end position="61"/>
    </location>
</feature>
<organism evidence="3 4">
    <name type="scientific">Lignipirellula cremea</name>
    <dbReference type="NCBI Taxonomy" id="2528010"/>
    <lineage>
        <taxon>Bacteria</taxon>
        <taxon>Pseudomonadati</taxon>
        <taxon>Planctomycetota</taxon>
        <taxon>Planctomycetia</taxon>
        <taxon>Pirellulales</taxon>
        <taxon>Pirellulaceae</taxon>
        <taxon>Lignipirellula</taxon>
    </lineage>
</organism>
<keyword evidence="3" id="KW-0378">Hydrolase</keyword>
<dbReference type="KEGG" id="lcre:Pla8534_47000"/>
<dbReference type="EC" id="3.1.1.1" evidence="3"/>
<name>A0A518DYF9_9BACT</name>
<gene>
    <name evidence="3" type="primary">tesA_3</name>
    <name evidence="3" type="ORF">Pla8534_47000</name>
</gene>
<dbReference type="EMBL" id="CP036433">
    <property type="protein sequence ID" value="QDU96878.1"/>
    <property type="molecule type" value="Genomic_DNA"/>
</dbReference>
<sequence length="290" mass="31022">MNGLVYHIASGQALFTGASLLMLSAFASLGSSALLRRVSSFAFLLGTATVVIASVALPYWLYAVAALLTAGWIISWRWEKWRRLAVAGMAIGWLVVMLIELPHHLLPRLTPAGSRSLTVIGDSITAGIGGDPKSPTWPQVLARQHRLQVQDISHVGDTAGKALLRAQAEPITAPVVLVEIGGNDLLGATSASQFAIDLEALLQFLAAPGRQVVMLELPSLPLYPQYGRIQRTLARKYRVLLAPKSVLLAVLAGGDATLDSLHLTAKGHVRMADSIWRLLEPAYDLDGSSA</sequence>
<proteinExistence type="predicted"/>
<evidence type="ECO:0000313" key="3">
    <source>
        <dbReference type="EMBL" id="QDU96878.1"/>
    </source>
</evidence>
<dbReference type="InterPro" id="IPR013830">
    <property type="entry name" value="SGNH_hydro"/>
</dbReference>
<dbReference type="Proteomes" id="UP000317648">
    <property type="component" value="Chromosome"/>
</dbReference>
<keyword evidence="1" id="KW-1133">Transmembrane helix</keyword>
<dbReference type="OrthoDB" id="272324at2"/>
<dbReference type="SUPFAM" id="SSF52266">
    <property type="entry name" value="SGNH hydrolase"/>
    <property type="match status" value="1"/>
</dbReference>